<dbReference type="SUPFAM" id="SSF50156">
    <property type="entry name" value="PDZ domain-like"/>
    <property type="match status" value="1"/>
</dbReference>
<sequence length="188" mass="20427">MNLIRISVLTGSSYCGCSGSVGLSHPETLTVTLTADRGLGYGLTVSVGDHSENRSADILITRIAPDSPAYRDEGNVLIRGNIEPKTWASSDGNSTIKENTTTYSFPPPSPLPIVGANHGKNRNNSSKRTHNLGVRGGKDLAAARLVIASKYSRIFSMWNMPGAPKEGFHLIPHRRLLILFRLSLEIRF</sequence>
<evidence type="ECO:0000313" key="1">
    <source>
        <dbReference type="EMBL" id="KAF7269699.1"/>
    </source>
</evidence>
<dbReference type="EMBL" id="JAACXV010014194">
    <property type="protein sequence ID" value="KAF7269699.1"/>
    <property type="molecule type" value="Genomic_DNA"/>
</dbReference>
<dbReference type="Proteomes" id="UP000625711">
    <property type="component" value="Unassembled WGS sequence"/>
</dbReference>
<evidence type="ECO:0000313" key="2">
    <source>
        <dbReference type="Proteomes" id="UP000625711"/>
    </source>
</evidence>
<protein>
    <submittedName>
        <fullName evidence="1">Uncharacterized protein</fullName>
    </submittedName>
</protein>
<gene>
    <name evidence="1" type="ORF">GWI33_017283</name>
</gene>
<accession>A0A834M9A9</accession>
<dbReference type="AlphaFoldDB" id="A0A834M9A9"/>
<organism evidence="1 2">
    <name type="scientific">Rhynchophorus ferrugineus</name>
    <name type="common">Red palm weevil</name>
    <name type="synonym">Curculio ferrugineus</name>
    <dbReference type="NCBI Taxonomy" id="354439"/>
    <lineage>
        <taxon>Eukaryota</taxon>
        <taxon>Metazoa</taxon>
        <taxon>Ecdysozoa</taxon>
        <taxon>Arthropoda</taxon>
        <taxon>Hexapoda</taxon>
        <taxon>Insecta</taxon>
        <taxon>Pterygota</taxon>
        <taxon>Neoptera</taxon>
        <taxon>Endopterygota</taxon>
        <taxon>Coleoptera</taxon>
        <taxon>Polyphaga</taxon>
        <taxon>Cucujiformia</taxon>
        <taxon>Curculionidae</taxon>
        <taxon>Dryophthorinae</taxon>
        <taxon>Rhynchophorus</taxon>
    </lineage>
</organism>
<keyword evidence="2" id="KW-1185">Reference proteome</keyword>
<dbReference type="OrthoDB" id="75502at2759"/>
<name>A0A834M9A9_RHYFE</name>
<proteinExistence type="predicted"/>
<reference evidence="1" key="1">
    <citation type="submission" date="2020-08" db="EMBL/GenBank/DDBJ databases">
        <title>Genome sequencing and assembly of the red palm weevil Rhynchophorus ferrugineus.</title>
        <authorList>
            <person name="Dias G.B."/>
            <person name="Bergman C.M."/>
            <person name="Manee M."/>
        </authorList>
    </citation>
    <scope>NUCLEOTIDE SEQUENCE</scope>
    <source>
        <strain evidence="1">AA-2017</strain>
        <tissue evidence="1">Whole larva</tissue>
    </source>
</reference>
<comment type="caution">
    <text evidence="1">The sequence shown here is derived from an EMBL/GenBank/DDBJ whole genome shotgun (WGS) entry which is preliminary data.</text>
</comment>
<dbReference type="InterPro" id="IPR036034">
    <property type="entry name" value="PDZ_sf"/>
</dbReference>
<dbReference type="Gene3D" id="2.30.42.10">
    <property type="match status" value="1"/>
</dbReference>